<comment type="caution">
    <text evidence="11">The sequence shown here is derived from an EMBL/GenBank/DDBJ whole genome shotgun (WGS) entry which is preliminary data.</text>
</comment>
<evidence type="ECO:0000256" key="8">
    <source>
        <dbReference type="ARBA" id="ARBA00023136"/>
    </source>
</evidence>
<dbReference type="GO" id="GO:0005886">
    <property type="term" value="C:plasma membrane"/>
    <property type="evidence" value="ECO:0007669"/>
    <property type="project" value="UniProtKB-SubCell"/>
</dbReference>
<reference evidence="11 12" key="1">
    <citation type="submission" date="2019-03" db="EMBL/GenBank/DDBJ databases">
        <title>Genomic Encyclopedia of Type Strains, Phase IV (KMG-IV): sequencing the most valuable type-strain genomes for metagenomic binning, comparative biology and taxonomic classification.</title>
        <authorList>
            <person name="Goeker M."/>
        </authorList>
    </citation>
    <scope>NUCLEOTIDE SEQUENCE [LARGE SCALE GENOMIC DNA]</scope>
    <source>
        <strain evidence="11 12">DSM 16998</strain>
    </source>
</reference>
<evidence type="ECO:0000256" key="10">
    <source>
        <dbReference type="SAM" id="Phobius"/>
    </source>
</evidence>
<evidence type="ECO:0000256" key="4">
    <source>
        <dbReference type="ARBA" id="ARBA00022475"/>
    </source>
</evidence>
<dbReference type="GO" id="GO:0015297">
    <property type="term" value="F:antiporter activity"/>
    <property type="evidence" value="ECO:0007669"/>
    <property type="project" value="UniProtKB-KW"/>
</dbReference>
<dbReference type="CDD" id="cd13131">
    <property type="entry name" value="MATE_NorM_like"/>
    <property type="match status" value="1"/>
</dbReference>
<name>A0A4R6Q8Y8_9BURK</name>
<dbReference type="NCBIfam" id="TIGR00797">
    <property type="entry name" value="matE"/>
    <property type="match status" value="1"/>
</dbReference>
<keyword evidence="12" id="KW-1185">Reference proteome</keyword>
<keyword evidence="6 10" id="KW-1133">Transmembrane helix</keyword>
<dbReference type="GO" id="GO:0042910">
    <property type="term" value="F:xenobiotic transmembrane transporter activity"/>
    <property type="evidence" value="ECO:0007669"/>
    <property type="project" value="InterPro"/>
</dbReference>
<dbReference type="InterPro" id="IPR002528">
    <property type="entry name" value="MATE_fam"/>
</dbReference>
<feature type="transmembrane region" description="Helical" evidence="10">
    <location>
        <begin position="191"/>
        <end position="217"/>
    </location>
</feature>
<feature type="transmembrane region" description="Helical" evidence="10">
    <location>
        <begin position="321"/>
        <end position="343"/>
    </location>
</feature>
<dbReference type="InParanoid" id="A0A4R6Q8Y8"/>
<keyword evidence="5 10" id="KW-0812">Transmembrane</keyword>
<keyword evidence="2" id="KW-0813">Transport</keyword>
<organism evidence="11 12">
    <name type="scientific">Roseateles toxinivorans</name>
    <dbReference type="NCBI Taxonomy" id="270368"/>
    <lineage>
        <taxon>Bacteria</taxon>
        <taxon>Pseudomonadati</taxon>
        <taxon>Pseudomonadota</taxon>
        <taxon>Betaproteobacteria</taxon>
        <taxon>Burkholderiales</taxon>
        <taxon>Sphaerotilaceae</taxon>
        <taxon>Roseateles</taxon>
    </lineage>
</organism>
<accession>A0A4R6Q8Y8</accession>
<evidence type="ECO:0000256" key="1">
    <source>
        <dbReference type="ARBA" id="ARBA00004429"/>
    </source>
</evidence>
<feature type="transmembrane region" description="Helical" evidence="10">
    <location>
        <begin position="94"/>
        <end position="112"/>
    </location>
</feature>
<evidence type="ECO:0000256" key="2">
    <source>
        <dbReference type="ARBA" id="ARBA00022448"/>
    </source>
</evidence>
<dbReference type="InterPro" id="IPR048279">
    <property type="entry name" value="MdtK-like"/>
</dbReference>
<evidence type="ECO:0000313" key="11">
    <source>
        <dbReference type="EMBL" id="TDP59038.1"/>
    </source>
</evidence>
<evidence type="ECO:0000256" key="9">
    <source>
        <dbReference type="ARBA" id="ARBA00031636"/>
    </source>
</evidence>
<dbReference type="FunCoup" id="A0A4R6Q8Y8">
    <property type="interactions" value="291"/>
</dbReference>
<feature type="transmembrane region" description="Helical" evidence="10">
    <location>
        <begin position="248"/>
        <end position="271"/>
    </location>
</feature>
<proteinExistence type="predicted"/>
<feature type="transmembrane region" description="Helical" evidence="10">
    <location>
        <begin position="21"/>
        <end position="43"/>
    </location>
</feature>
<feature type="transmembrane region" description="Helical" evidence="10">
    <location>
        <begin position="55"/>
        <end position="74"/>
    </location>
</feature>
<sequence length="461" mass="48793">MSAPATLLQSLQRIAPLAWPVFIGQVAVLAFSTLDTMLVARYAAVDLAALSVGSAVYITVFIGLMGVVLALSPIAGQMFGAKKLHEAGRQYHQAIWLALALSVPGCLVLLFPQPFLNLAQSSPEVADKVRGYLGALAFSLPAALLFTAFRAFNTAVSRPKAVMVLQLGGLAMKVPLSLLFVYGFSVGDIHLPALGVTGCGIATAIVMWSQVLLAWWVTRHNAFYADFGLQRRGLMPPDRAAIVNQLRLGIPMGFTVLVEVTGFSFMAIFIARIGATAVAGHQIAVNLVSLLFMMPLALANATSTLVAQRIGAHEMLDARRVGWHGLEIGLLAAALLGGLVYFGRDLVLGVYTQDPAVIAAALPLLAWLWVFHIADAAQTLGAFILRAHRVTTLPSLIYVLALWGVGLGGGYALAFHSQGWAPASLSGARGMWAASTAGLVLAGISMCALLARVHRAELRNP</sequence>
<evidence type="ECO:0000256" key="5">
    <source>
        <dbReference type="ARBA" id="ARBA00022692"/>
    </source>
</evidence>
<dbReference type="RefSeq" id="WP_133704127.1">
    <property type="nucleotide sequence ID" value="NZ_SNXS01000019.1"/>
</dbReference>
<keyword evidence="7" id="KW-0406">Ion transport</keyword>
<dbReference type="Pfam" id="PF01554">
    <property type="entry name" value="MatE"/>
    <property type="match status" value="2"/>
</dbReference>
<keyword evidence="3" id="KW-0050">Antiport</keyword>
<keyword evidence="4" id="KW-1003">Cell membrane</keyword>
<feature type="transmembrane region" description="Helical" evidence="10">
    <location>
        <begin position="132"/>
        <end position="152"/>
    </location>
</feature>
<dbReference type="EMBL" id="SNXS01000019">
    <property type="protein sequence ID" value="TDP59038.1"/>
    <property type="molecule type" value="Genomic_DNA"/>
</dbReference>
<dbReference type="GO" id="GO:0006811">
    <property type="term" value="P:monoatomic ion transport"/>
    <property type="evidence" value="ECO:0007669"/>
    <property type="project" value="UniProtKB-KW"/>
</dbReference>
<evidence type="ECO:0000313" key="12">
    <source>
        <dbReference type="Proteomes" id="UP000295361"/>
    </source>
</evidence>
<feature type="transmembrane region" description="Helical" evidence="10">
    <location>
        <begin position="283"/>
        <end position="301"/>
    </location>
</feature>
<dbReference type="Proteomes" id="UP000295361">
    <property type="component" value="Unassembled WGS sequence"/>
</dbReference>
<dbReference type="PIRSF" id="PIRSF006603">
    <property type="entry name" value="DinF"/>
    <property type="match status" value="1"/>
</dbReference>
<dbReference type="InterPro" id="IPR050222">
    <property type="entry name" value="MATE_MdtK"/>
</dbReference>
<feature type="transmembrane region" description="Helical" evidence="10">
    <location>
        <begin position="355"/>
        <end position="374"/>
    </location>
</feature>
<evidence type="ECO:0000256" key="6">
    <source>
        <dbReference type="ARBA" id="ARBA00022989"/>
    </source>
</evidence>
<comment type="subcellular location">
    <subcellularLocation>
        <location evidence="1">Cell inner membrane</location>
        <topology evidence="1">Multi-pass membrane protein</topology>
    </subcellularLocation>
</comment>
<evidence type="ECO:0000256" key="3">
    <source>
        <dbReference type="ARBA" id="ARBA00022449"/>
    </source>
</evidence>
<feature type="transmembrane region" description="Helical" evidence="10">
    <location>
        <begin position="164"/>
        <end position="185"/>
    </location>
</feature>
<gene>
    <name evidence="11" type="ORF">DES47_11919</name>
</gene>
<dbReference type="PANTHER" id="PTHR43298:SF2">
    <property type="entry name" value="FMN_FAD EXPORTER YEEO-RELATED"/>
    <property type="match status" value="1"/>
</dbReference>
<dbReference type="OrthoDB" id="9780160at2"/>
<feature type="transmembrane region" description="Helical" evidence="10">
    <location>
        <begin position="430"/>
        <end position="451"/>
    </location>
</feature>
<dbReference type="PANTHER" id="PTHR43298">
    <property type="entry name" value="MULTIDRUG RESISTANCE PROTEIN NORM-RELATED"/>
    <property type="match status" value="1"/>
</dbReference>
<protein>
    <recommendedName>
        <fullName evidence="9">Multidrug-efflux transporter</fullName>
    </recommendedName>
</protein>
<dbReference type="AlphaFoldDB" id="A0A4R6Q8Y8"/>
<feature type="transmembrane region" description="Helical" evidence="10">
    <location>
        <begin position="395"/>
        <end position="415"/>
    </location>
</feature>
<evidence type="ECO:0000256" key="7">
    <source>
        <dbReference type="ARBA" id="ARBA00023065"/>
    </source>
</evidence>
<keyword evidence="8 10" id="KW-0472">Membrane</keyword>